<evidence type="ECO:0000313" key="2">
    <source>
        <dbReference type="Proteomes" id="UP001239680"/>
    </source>
</evidence>
<keyword evidence="2" id="KW-1185">Reference proteome</keyword>
<reference evidence="1 2" key="1">
    <citation type="submission" date="2023-08" db="EMBL/GenBank/DDBJ databases">
        <title>Characterization of two Paracoccaceae strains isolated from Phycosphere and proposal of Xinfangfangia lacusdiani sp. nov.</title>
        <authorList>
            <person name="Deng Y."/>
            <person name="Zhang Y.Q."/>
        </authorList>
    </citation>
    <scope>NUCLEOTIDE SEQUENCE [LARGE SCALE GENOMIC DNA]</scope>
    <source>
        <strain evidence="1 2">CPCC 101601</strain>
    </source>
</reference>
<gene>
    <name evidence="1" type="ORF">Q9295_17260</name>
</gene>
<dbReference type="RefSeq" id="WP_306681829.1">
    <property type="nucleotide sequence ID" value="NZ_JAVDBT010000024.1"/>
</dbReference>
<comment type="caution">
    <text evidence="1">The sequence shown here is derived from an EMBL/GenBank/DDBJ whole genome shotgun (WGS) entry which is preliminary data.</text>
</comment>
<name>A0ABU0W282_9RHOB</name>
<sequence length="74" mass="8038">MSAGDALAALRFYAWRKPIQWEADNRAQLCPCCHLLAALPSGQAQFVMVSGLAQLRPFIAPLHDFMAVGDVAPL</sequence>
<proteinExistence type="predicted"/>
<feature type="non-terminal residue" evidence="1">
    <location>
        <position position="74"/>
    </location>
</feature>
<organism evidence="1 2">
    <name type="scientific">Pseudogemmobacter lacusdianii</name>
    <dbReference type="NCBI Taxonomy" id="3069608"/>
    <lineage>
        <taxon>Bacteria</taxon>
        <taxon>Pseudomonadati</taxon>
        <taxon>Pseudomonadota</taxon>
        <taxon>Alphaproteobacteria</taxon>
        <taxon>Rhodobacterales</taxon>
        <taxon>Paracoccaceae</taxon>
        <taxon>Pseudogemmobacter</taxon>
    </lineage>
</organism>
<accession>A0ABU0W282</accession>
<dbReference type="EMBL" id="JAVDBT010000024">
    <property type="protein sequence ID" value="MDQ2068122.1"/>
    <property type="molecule type" value="Genomic_DNA"/>
</dbReference>
<evidence type="ECO:0000313" key="1">
    <source>
        <dbReference type="EMBL" id="MDQ2068122.1"/>
    </source>
</evidence>
<protein>
    <submittedName>
        <fullName evidence="1">Uncharacterized protein</fullName>
    </submittedName>
</protein>
<dbReference type="Proteomes" id="UP001239680">
    <property type="component" value="Unassembled WGS sequence"/>
</dbReference>